<accession>A0A380MZR8</accession>
<evidence type="ECO:0000313" key="9">
    <source>
        <dbReference type="Proteomes" id="UP000254601"/>
    </source>
</evidence>
<dbReference type="InterPro" id="IPR004630">
    <property type="entry name" value="UPF0324_YeiH-like"/>
</dbReference>
<dbReference type="Pfam" id="PF03601">
    <property type="entry name" value="Cons_hypoth698"/>
    <property type="match status" value="1"/>
</dbReference>
<feature type="transmembrane region" description="Helical" evidence="7">
    <location>
        <begin position="198"/>
        <end position="217"/>
    </location>
</feature>
<feature type="transmembrane region" description="Helical" evidence="7">
    <location>
        <begin position="38"/>
        <end position="59"/>
    </location>
</feature>
<name>A0A380MZR8_9GAMM</name>
<feature type="transmembrane region" description="Helical" evidence="7">
    <location>
        <begin position="164"/>
        <end position="186"/>
    </location>
</feature>
<evidence type="ECO:0008006" key="10">
    <source>
        <dbReference type="Google" id="ProtNLM"/>
    </source>
</evidence>
<evidence type="ECO:0000256" key="5">
    <source>
        <dbReference type="ARBA" id="ARBA00022989"/>
    </source>
</evidence>
<dbReference type="Proteomes" id="UP000254601">
    <property type="component" value="Unassembled WGS sequence"/>
</dbReference>
<evidence type="ECO:0000256" key="6">
    <source>
        <dbReference type="ARBA" id="ARBA00023136"/>
    </source>
</evidence>
<sequence length="250" mass="27032">MAVGMEGIITDALIVITTFSLTWILGKKLFALDDETTALMGAGASICGAAAVLATDPVVKGGSDKAAVAIATVVIFGTLGMFIYPELYRLNLWQMSEQIFGIYIGSTIHEVAQVYAAGATIGQTAADTAVTVKMIRVMMLAPFLIWLSWFWAKKNETANHQTKVVIPWFAVWFIVVAGFNSLHLLPVSVVSILKIVDTFLLTMAMAALGLTTHFIAIKHAGFKPILLAAIIMLWLIIFGGYLQKLLPTIL</sequence>
<dbReference type="InterPro" id="IPR018383">
    <property type="entry name" value="UPF0324_pro"/>
</dbReference>
<keyword evidence="6 7" id="KW-0472">Membrane</keyword>
<evidence type="ECO:0000256" key="2">
    <source>
        <dbReference type="ARBA" id="ARBA00007977"/>
    </source>
</evidence>
<feature type="transmembrane region" description="Helical" evidence="7">
    <location>
        <begin position="224"/>
        <end position="242"/>
    </location>
</feature>
<keyword evidence="3" id="KW-1003">Cell membrane</keyword>
<protein>
    <recommendedName>
        <fullName evidence="10">Membrane protein YeiH</fullName>
    </recommendedName>
</protein>
<proteinExistence type="inferred from homology"/>
<evidence type="ECO:0000256" key="4">
    <source>
        <dbReference type="ARBA" id="ARBA00022692"/>
    </source>
</evidence>
<reference evidence="8 9" key="1">
    <citation type="submission" date="2018-06" db="EMBL/GenBank/DDBJ databases">
        <authorList>
            <consortium name="Pathogen Informatics"/>
            <person name="Doyle S."/>
        </authorList>
    </citation>
    <scope>NUCLEOTIDE SEQUENCE [LARGE SCALE GENOMIC DNA]</scope>
    <source>
        <strain evidence="8 9">NCTC13337</strain>
    </source>
</reference>
<comment type="similarity">
    <text evidence="2">Belongs to the UPF0324 family.</text>
</comment>
<evidence type="ECO:0000256" key="7">
    <source>
        <dbReference type="SAM" id="Phobius"/>
    </source>
</evidence>
<keyword evidence="9" id="KW-1185">Reference proteome</keyword>
<dbReference type="PANTHER" id="PTHR30106:SF2">
    <property type="entry name" value="UPF0324 INNER MEMBRANE PROTEIN YEIH"/>
    <property type="match status" value="1"/>
</dbReference>
<dbReference type="NCBIfam" id="TIGR00698">
    <property type="entry name" value="YeiH family putative sulfate export transporter"/>
    <property type="match status" value="1"/>
</dbReference>
<feature type="transmembrane region" description="Helical" evidence="7">
    <location>
        <begin position="66"/>
        <end position="84"/>
    </location>
</feature>
<gene>
    <name evidence="8" type="primary">yeiH_2</name>
    <name evidence="8" type="ORF">NCTC13337_02609</name>
</gene>
<evidence type="ECO:0000256" key="1">
    <source>
        <dbReference type="ARBA" id="ARBA00004651"/>
    </source>
</evidence>
<comment type="subcellular location">
    <subcellularLocation>
        <location evidence="1">Cell membrane</location>
        <topology evidence="1">Multi-pass membrane protein</topology>
    </subcellularLocation>
</comment>
<evidence type="ECO:0000313" key="8">
    <source>
        <dbReference type="EMBL" id="SUO97768.1"/>
    </source>
</evidence>
<dbReference type="GO" id="GO:0005886">
    <property type="term" value="C:plasma membrane"/>
    <property type="evidence" value="ECO:0007669"/>
    <property type="project" value="UniProtKB-SubCell"/>
</dbReference>
<feature type="transmembrane region" description="Helical" evidence="7">
    <location>
        <begin position="7"/>
        <end position="26"/>
    </location>
</feature>
<keyword evidence="5 7" id="KW-1133">Transmembrane helix</keyword>
<dbReference type="AlphaFoldDB" id="A0A380MZR8"/>
<dbReference type="EMBL" id="UHIC01000001">
    <property type="protein sequence ID" value="SUO97768.1"/>
    <property type="molecule type" value="Genomic_DNA"/>
</dbReference>
<keyword evidence="4 7" id="KW-0812">Transmembrane</keyword>
<organism evidence="8 9">
    <name type="scientific">Suttonella ornithocola</name>
    <dbReference type="NCBI Taxonomy" id="279832"/>
    <lineage>
        <taxon>Bacteria</taxon>
        <taxon>Pseudomonadati</taxon>
        <taxon>Pseudomonadota</taxon>
        <taxon>Gammaproteobacteria</taxon>
        <taxon>Cardiobacteriales</taxon>
        <taxon>Cardiobacteriaceae</taxon>
        <taxon>Suttonella</taxon>
    </lineage>
</organism>
<evidence type="ECO:0000256" key="3">
    <source>
        <dbReference type="ARBA" id="ARBA00022475"/>
    </source>
</evidence>
<dbReference type="PANTHER" id="PTHR30106">
    <property type="entry name" value="INNER MEMBRANE PROTEIN YEIH-RELATED"/>
    <property type="match status" value="1"/>
</dbReference>
<feature type="transmembrane region" description="Helical" evidence="7">
    <location>
        <begin position="134"/>
        <end position="152"/>
    </location>
</feature>